<accession>A0AAJ0B447</accession>
<reference evidence="5" key="1">
    <citation type="submission" date="2023-06" db="EMBL/GenBank/DDBJ databases">
        <title>Genome-scale phylogeny and comparative genomics of the fungal order Sordariales.</title>
        <authorList>
            <consortium name="Lawrence Berkeley National Laboratory"/>
            <person name="Hensen N."/>
            <person name="Bonometti L."/>
            <person name="Westerberg I."/>
            <person name="Brannstrom I.O."/>
            <person name="Guillou S."/>
            <person name="Cros-Aarteil S."/>
            <person name="Calhoun S."/>
            <person name="Haridas S."/>
            <person name="Kuo A."/>
            <person name="Mondo S."/>
            <person name="Pangilinan J."/>
            <person name="Riley R."/>
            <person name="Labutti K."/>
            <person name="Andreopoulos B."/>
            <person name="Lipzen A."/>
            <person name="Chen C."/>
            <person name="Yanf M."/>
            <person name="Daum C."/>
            <person name="Ng V."/>
            <person name="Clum A."/>
            <person name="Steindorff A."/>
            <person name="Ohm R."/>
            <person name="Martin F."/>
            <person name="Silar P."/>
            <person name="Natvig D."/>
            <person name="Lalanne C."/>
            <person name="Gautier V."/>
            <person name="Ament-Velasquez S.L."/>
            <person name="Kruys A."/>
            <person name="Hutchinson M.I."/>
            <person name="Powell A.J."/>
            <person name="Barry K."/>
            <person name="Miller A.N."/>
            <person name="Grigoriev I.V."/>
            <person name="Debuchy R."/>
            <person name="Gladieux P."/>
            <person name="Thoren M.H."/>
            <person name="Johannesson H."/>
        </authorList>
    </citation>
    <scope>NUCLEOTIDE SEQUENCE</scope>
    <source>
        <strain evidence="5">PSN4</strain>
    </source>
</reference>
<keyword evidence="2" id="KW-0560">Oxidoreductase</keyword>
<dbReference type="PRINTS" id="PR00080">
    <property type="entry name" value="SDRFAMILY"/>
</dbReference>
<dbReference type="InterPro" id="IPR057326">
    <property type="entry name" value="KR_dom"/>
</dbReference>
<dbReference type="PRINTS" id="PR00081">
    <property type="entry name" value="GDHRDH"/>
</dbReference>
<dbReference type="GO" id="GO:0016616">
    <property type="term" value="F:oxidoreductase activity, acting on the CH-OH group of donors, NAD or NADP as acceptor"/>
    <property type="evidence" value="ECO:0007669"/>
    <property type="project" value="TreeGrafter"/>
</dbReference>
<sequence>MAITATITSLTGFFLSPIFTGPLYLSATFFPSALRTAISSAPAYLPETLSNTLLSWTESLLASSSPTRTTLGVFFLIGTLRLANRALNAAATNAWSLRPSQSWPSFPSELAVITGGSSGIGLAIANRLSTRLGVKIAILDIQPPPPSILLSPTTKYYPCDITSPASLSTTARSIQTDFNQSPTILINNAGIGTPAPILSVTPETLQKLFAVNLISLWFTTQQFLPPMIRHNKGHIITISSVSGFIGLPGGTDYCASKAGALAFHEGLTTELIHTYRAPGVLTTVVHPNFVRTGMTASWVEGLQKAGVRFMEADVVADKVVDAIESRRGGGMVVIPGHESFLMGIRAWPAWVGRALGDLVATTTLRPWVELPWEGKEEGGTRED</sequence>
<dbReference type="Proteomes" id="UP001239445">
    <property type="component" value="Unassembled WGS sequence"/>
</dbReference>
<evidence type="ECO:0000313" key="6">
    <source>
        <dbReference type="Proteomes" id="UP001239445"/>
    </source>
</evidence>
<dbReference type="PANTHER" id="PTHR24322:SF736">
    <property type="entry name" value="RETINOL DEHYDROGENASE 10"/>
    <property type="match status" value="1"/>
</dbReference>
<name>A0AAJ0B447_9PEZI</name>
<gene>
    <name evidence="5" type="ORF">QBC47DRAFT_351448</name>
</gene>
<keyword evidence="6" id="KW-1185">Reference proteome</keyword>
<dbReference type="AlphaFoldDB" id="A0AAJ0B447"/>
<protein>
    <recommendedName>
        <fullName evidence="4">Ketoreductase domain-containing protein</fullName>
    </recommendedName>
</protein>
<evidence type="ECO:0000256" key="3">
    <source>
        <dbReference type="RuleBase" id="RU000363"/>
    </source>
</evidence>
<dbReference type="InterPro" id="IPR002347">
    <property type="entry name" value="SDR_fam"/>
</dbReference>
<dbReference type="Gene3D" id="3.40.50.720">
    <property type="entry name" value="NAD(P)-binding Rossmann-like Domain"/>
    <property type="match status" value="1"/>
</dbReference>
<evidence type="ECO:0000256" key="2">
    <source>
        <dbReference type="ARBA" id="ARBA00023002"/>
    </source>
</evidence>
<dbReference type="Pfam" id="PF00106">
    <property type="entry name" value="adh_short"/>
    <property type="match status" value="1"/>
</dbReference>
<dbReference type="EMBL" id="MU839842">
    <property type="protein sequence ID" value="KAK1751343.1"/>
    <property type="molecule type" value="Genomic_DNA"/>
</dbReference>
<comment type="similarity">
    <text evidence="1 3">Belongs to the short-chain dehydrogenases/reductases (SDR) family.</text>
</comment>
<dbReference type="SMART" id="SM00822">
    <property type="entry name" value="PKS_KR"/>
    <property type="match status" value="1"/>
</dbReference>
<feature type="domain" description="Ketoreductase" evidence="4">
    <location>
        <begin position="109"/>
        <end position="310"/>
    </location>
</feature>
<dbReference type="InterPro" id="IPR036291">
    <property type="entry name" value="NAD(P)-bd_dom_sf"/>
</dbReference>
<evidence type="ECO:0000256" key="1">
    <source>
        <dbReference type="ARBA" id="ARBA00006484"/>
    </source>
</evidence>
<dbReference type="PANTHER" id="PTHR24322">
    <property type="entry name" value="PKSB"/>
    <property type="match status" value="1"/>
</dbReference>
<organism evidence="5 6">
    <name type="scientific">Echria macrotheca</name>
    <dbReference type="NCBI Taxonomy" id="438768"/>
    <lineage>
        <taxon>Eukaryota</taxon>
        <taxon>Fungi</taxon>
        <taxon>Dikarya</taxon>
        <taxon>Ascomycota</taxon>
        <taxon>Pezizomycotina</taxon>
        <taxon>Sordariomycetes</taxon>
        <taxon>Sordariomycetidae</taxon>
        <taxon>Sordariales</taxon>
        <taxon>Schizotheciaceae</taxon>
        <taxon>Echria</taxon>
    </lineage>
</organism>
<comment type="caution">
    <text evidence="5">The sequence shown here is derived from an EMBL/GenBank/DDBJ whole genome shotgun (WGS) entry which is preliminary data.</text>
</comment>
<evidence type="ECO:0000313" key="5">
    <source>
        <dbReference type="EMBL" id="KAK1751343.1"/>
    </source>
</evidence>
<evidence type="ECO:0000259" key="4">
    <source>
        <dbReference type="SMART" id="SM00822"/>
    </source>
</evidence>
<proteinExistence type="inferred from homology"/>
<dbReference type="SUPFAM" id="SSF51735">
    <property type="entry name" value="NAD(P)-binding Rossmann-fold domains"/>
    <property type="match status" value="1"/>
</dbReference>